<proteinExistence type="predicted"/>
<name>A0ABQ9ZUG8_9CRUS</name>
<dbReference type="Proteomes" id="UP001234178">
    <property type="component" value="Unassembled WGS sequence"/>
</dbReference>
<sequence>MTNDGSLLMTSVLLKVVYQSSAAVSFETQIKVNNPVGANQSSFMMWCDMDKESIAEAVAYSVIHQFCFLIEHFPLLLENSCDGFGWINTKVQPTPAHIHHKELSILRKLISEKVQILSPMFGNSSWLWPHYKLPFPKDVEFIASLRVFPVTFACRSVTTCTASIFVIFALTSKKDQGVH</sequence>
<gene>
    <name evidence="2" type="ORF">OUZ56_031220</name>
</gene>
<feature type="signal peptide" evidence="1">
    <location>
        <begin position="1"/>
        <end position="23"/>
    </location>
</feature>
<comment type="caution">
    <text evidence="2">The sequence shown here is derived from an EMBL/GenBank/DDBJ whole genome shotgun (WGS) entry which is preliminary data.</text>
</comment>
<dbReference type="EMBL" id="JAOYFB010000005">
    <property type="protein sequence ID" value="KAK4016270.1"/>
    <property type="molecule type" value="Genomic_DNA"/>
</dbReference>
<keyword evidence="1" id="KW-0732">Signal</keyword>
<organism evidence="2 3">
    <name type="scientific">Daphnia magna</name>
    <dbReference type="NCBI Taxonomy" id="35525"/>
    <lineage>
        <taxon>Eukaryota</taxon>
        <taxon>Metazoa</taxon>
        <taxon>Ecdysozoa</taxon>
        <taxon>Arthropoda</taxon>
        <taxon>Crustacea</taxon>
        <taxon>Branchiopoda</taxon>
        <taxon>Diplostraca</taxon>
        <taxon>Cladocera</taxon>
        <taxon>Anomopoda</taxon>
        <taxon>Daphniidae</taxon>
        <taxon>Daphnia</taxon>
    </lineage>
</organism>
<reference evidence="2 3" key="1">
    <citation type="journal article" date="2023" name="Nucleic Acids Res.">
        <title>The hologenome of Daphnia magna reveals possible DNA methylation and microbiome-mediated evolution of the host genome.</title>
        <authorList>
            <person name="Chaturvedi A."/>
            <person name="Li X."/>
            <person name="Dhandapani V."/>
            <person name="Marshall H."/>
            <person name="Kissane S."/>
            <person name="Cuenca-Cambronero M."/>
            <person name="Asole G."/>
            <person name="Calvet F."/>
            <person name="Ruiz-Romero M."/>
            <person name="Marangio P."/>
            <person name="Guigo R."/>
            <person name="Rago D."/>
            <person name="Mirbahai L."/>
            <person name="Eastwood N."/>
            <person name="Colbourne J.K."/>
            <person name="Zhou J."/>
            <person name="Mallon E."/>
            <person name="Orsini L."/>
        </authorList>
    </citation>
    <scope>NUCLEOTIDE SEQUENCE [LARGE SCALE GENOMIC DNA]</scope>
    <source>
        <strain evidence="2">LRV0_1</strain>
    </source>
</reference>
<accession>A0ABQ9ZUG8</accession>
<evidence type="ECO:0000313" key="2">
    <source>
        <dbReference type="EMBL" id="KAK4016270.1"/>
    </source>
</evidence>
<evidence type="ECO:0000256" key="1">
    <source>
        <dbReference type="SAM" id="SignalP"/>
    </source>
</evidence>
<keyword evidence="3" id="KW-1185">Reference proteome</keyword>
<evidence type="ECO:0000313" key="3">
    <source>
        <dbReference type="Proteomes" id="UP001234178"/>
    </source>
</evidence>
<feature type="chain" id="PRO_5045753269" evidence="1">
    <location>
        <begin position="24"/>
        <end position="179"/>
    </location>
</feature>
<protein>
    <submittedName>
        <fullName evidence="2">Uncharacterized protein</fullName>
    </submittedName>
</protein>